<evidence type="ECO:0000313" key="14">
    <source>
        <dbReference type="WBParaSite" id="HNAJ_0000142901-mRNA-1"/>
    </source>
</evidence>
<dbReference type="PANTHER" id="PTHR12052:SF5">
    <property type="entry name" value="THIOREDOXIN-LIKE PROTEIN 4A"/>
    <property type="match status" value="1"/>
</dbReference>
<evidence type="ECO:0000256" key="3">
    <source>
        <dbReference type="ARBA" id="ARBA00022664"/>
    </source>
</evidence>
<comment type="subcellular location">
    <subcellularLocation>
        <location evidence="1">Nucleus</location>
    </subcellularLocation>
</comment>
<reference evidence="12 13" key="2">
    <citation type="submission" date="2018-11" db="EMBL/GenBank/DDBJ databases">
        <authorList>
            <consortium name="Pathogen Informatics"/>
        </authorList>
    </citation>
    <scope>NUCLEOTIDE SEQUENCE [LARGE SCALE GENOMIC DNA]</scope>
</reference>
<dbReference type="GO" id="GO:0046540">
    <property type="term" value="C:U4/U6 x U5 tri-snRNP complex"/>
    <property type="evidence" value="ECO:0007669"/>
    <property type="project" value="InterPro"/>
</dbReference>
<dbReference type="GO" id="GO:0000398">
    <property type="term" value="P:mRNA splicing, via spliceosome"/>
    <property type="evidence" value="ECO:0007669"/>
    <property type="project" value="InterPro"/>
</dbReference>
<keyword evidence="5 9" id="KW-0863">Zinc-finger</keyword>
<organism evidence="14">
    <name type="scientific">Rodentolepis nana</name>
    <name type="common">Dwarf tapeworm</name>
    <name type="synonym">Hymenolepis nana</name>
    <dbReference type="NCBI Taxonomy" id="102285"/>
    <lineage>
        <taxon>Eukaryota</taxon>
        <taxon>Metazoa</taxon>
        <taxon>Spiralia</taxon>
        <taxon>Lophotrochozoa</taxon>
        <taxon>Platyhelminthes</taxon>
        <taxon>Cestoda</taxon>
        <taxon>Eucestoda</taxon>
        <taxon>Cyclophyllidea</taxon>
        <taxon>Hymenolepididae</taxon>
        <taxon>Rodentolepis</taxon>
    </lineage>
</organism>
<keyword evidence="8" id="KW-0539">Nucleus</keyword>
<dbReference type="PROSITE" id="PS50199">
    <property type="entry name" value="ZF_RANBP2_2"/>
    <property type="match status" value="1"/>
</dbReference>
<comment type="similarity">
    <text evidence="2">Belongs to the DIM1 family.</text>
</comment>
<dbReference type="Gene3D" id="2.30.30.380">
    <property type="entry name" value="Zn-finger domain of Sec23/24"/>
    <property type="match status" value="1"/>
</dbReference>
<evidence type="ECO:0000256" key="7">
    <source>
        <dbReference type="ARBA" id="ARBA00023187"/>
    </source>
</evidence>
<dbReference type="GO" id="GO:0005681">
    <property type="term" value="C:spliceosomal complex"/>
    <property type="evidence" value="ECO:0007669"/>
    <property type="project" value="TreeGrafter"/>
</dbReference>
<evidence type="ECO:0000259" key="11">
    <source>
        <dbReference type="PROSITE" id="PS50802"/>
    </source>
</evidence>
<evidence type="ECO:0000256" key="6">
    <source>
        <dbReference type="ARBA" id="ARBA00022833"/>
    </source>
</evidence>
<keyword evidence="7" id="KW-0508">mRNA splicing</keyword>
<dbReference type="WBParaSite" id="HNAJ_0000142901-mRNA-1">
    <property type="protein sequence ID" value="HNAJ_0000142901-mRNA-1"/>
    <property type="gene ID" value="HNAJ_0000142901"/>
</dbReference>
<dbReference type="PANTHER" id="PTHR12052">
    <property type="entry name" value="THIOREDOXIN-LIKE PROTEN 4A, 4B"/>
    <property type="match status" value="1"/>
</dbReference>
<evidence type="ECO:0000256" key="2">
    <source>
        <dbReference type="ARBA" id="ARBA00008241"/>
    </source>
</evidence>
<dbReference type="PROSITE" id="PS01358">
    <property type="entry name" value="ZF_RANBP2_1"/>
    <property type="match status" value="1"/>
</dbReference>
<gene>
    <name evidence="12" type="ORF">HNAJ_LOCUS1428</name>
</gene>
<name>A0A0R3T363_RODNA</name>
<evidence type="ECO:0000313" key="12">
    <source>
        <dbReference type="EMBL" id="VDN97287.1"/>
    </source>
</evidence>
<dbReference type="OrthoDB" id="6275030at2759"/>
<reference evidence="14" key="1">
    <citation type="submission" date="2017-02" db="UniProtKB">
        <authorList>
            <consortium name="WormBaseParasite"/>
        </authorList>
    </citation>
    <scope>IDENTIFICATION</scope>
</reference>
<feature type="domain" description="RanBP2-type" evidence="10">
    <location>
        <begin position="35"/>
        <end position="64"/>
    </location>
</feature>
<sequence length="686" mass="76949">RSNYVHITIVCYWIDIGVHNFFFEYFFYNLSCIIDAIEWPCPNCTSINAEEFSQCSTCGAPKPQASLCAIPSNNPYGYDRMNFLSSSAIRSRELNKLCHINSSQSGFYAIPSVAPYSSGLSNGRPQIFQGPIYYPNAMPINFYAPNGMHPILPTYLPNGSQPVLQFDPFKSALESSKNAQSPQSSITTPSTGSLLTWQMHSVLSRDIQIAIRGSLKEGNSTFSCRSIPPSRNFFIPAEVRSFLKPIQAKLLSGICDISAQKELEVTSKAINWWLNDTMPTSRLIALDNRANGDCLLDSLMQASFGVADSESVLRQTLAHSFKSCKNTLSRLWLENEKREASALGYELSERQALDDWESTSNAATSEYQPLEQIHIFLLCHIFRRPIVVYSVEFFISPATGTSLEMSKFQGIYLPFLWEKSSCSKVPLVVGYTSGHFSALVPITPPLSEAPSVPSQSSVKDDFICLPLHNINYTPMPVHFSESISTSASDSGVTTEDLISDWMLTCKTQDGRLWVKISHSPRNRLADEIFRLWLNACLSNTSTTDSPTEETSFEGIDVPYSANEVEQNEASPSAFGHDWDPTCMVMDETLFQIAELVKNYAVVYLVDIAQVPDFTKMYELYDPCTTMFFYRNKHIMVDLGTGNNNKVNWAIDNKQELLDLIESIYRGARKGRGLVVSPKDYSTKYRY</sequence>
<dbReference type="Pfam" id="PF02338">
    <property type="entry name" value="OTU"/>
    <property type="match status" value="1"/>
</dbReference>
<feature type="domain" description="OTU" evidence="11">
    <location>
        <begin position="283"/>
        <end position="442"/>
    </location>
</feature>
<accession>A0A0R3T363</accession>
<keyword evidence="4" id="KW-0479">Metal-binding</keyword>
<dbReference type="Pfam" id="PF02966">
    <property type="entry name" value="DIM1"/>
    <property type="match status" value="1"/>
</dbReference>
<protein>
    <submittedName>
        <fullName evidence="14">Ubiquitinyl hydrolase 1</fullName>
    </submittedName>
</protein>
<keyword evidence="6" id="KW-0862">Zinc</keyword>
<dbReference type="Gene3D" id="3.40.30.10">
    <property type="entry name" value="Glutaredoxin"/>
    <property type="match status" value="1"/>
</dbReference>
<dbReference type="Proteomes" id="UP000278807">
    <property type="component" value="Unassembled WGS sequence"/>
</dbReference>
<dbReference type="InterPro" id="IPR036249">
    <property type="entry name" value="Thioredoxin-like_sf"/>
</dbReference>
<evidence type="ECO:0000313" key="13">
    <source>
        <dbReference type="Proteomes" id="UP000278807"/>
    </source>
</evidence>
<dbReference type="CDD" id="cd02954">
    <property type="entry name" value="DIM1"/>
    <property type="match status" value="1"/>
</dbReference>
<evidence type="ECO:0000256" key="5">
    <source>
        <dbReference type="ARBA" id="ARBA00022771"/>
    </source>
</evidence>
<evidence type="ECO:0000256" key="1">
    <source>
        <dbReference type="ARBA" id="ARBA00004123"/>
    </source>
</evidence>
<dbReference type="SMART" id="SM01410">
    <property type="entry name" value="DIM1"/>
    <property type="match status" value="1"/>
</dbReference>
<evidence type="ECO:0000256" key="4">
    <source>
        <dbReference type="ARBA" id="ARBA00022723"/>
    </source>
</evidence>
<dbReference type="InterPro" id="IPR001876">
    <property type="entry name" value="Znf_RanBP2"/>
</dbReference>
<dbReference type="InterPro" id="IPR003323">
    <property type="entry name" value="OTU_dom"/>
</dbReference>
<dbReference type="EMBL" id="UZAE01000553">
    <property type="protein sequence ID" value="VDN97287.1"/>
    <property type="molecule type" value="Genomic_DNA"/>
</dbReference>
<dbReference type="GO" id="GO:0008270">
    <property type="term" value="F:zinc ion binding"/>
    <property type="evidence" value="ECO:0007669"/>
    <property type="project" value="UniProtKB-KW"/>
</dbReference>
<keyword evidence="3" id="KW-0507">mRNA processing</keyword>
<dbReference type="GO" id="GO:0005682">
    <property type="term" value="C:U5 snRNP"/>
    <property type="evidence" value="ECO:0007669"/>
    <property type="project" value="TreeGrafter"/>
</dbReference>
<keyword evidence="13" id="KW-1185">Reference proteome</keyword>
<proteinExistence type="inferred from homology"/>
<dbReference type="AlphaFoldDB" id="A0A0R3T363"/>
<dbReference type="InterPro" id="IPR004123">
    <property type="entry name" value="Dim1"/>
</dbReference>
<dbReference type="PROSITE" id="PS50802">
    <property type="entry name" value="OTU"/>
    <property type="match status" value="1"/>
</dbReference>
<dbReference type="STRING" id="102285.A0A0R3T363"/>
<evidence type="ECO:0000256" key="8">
    <source>
        <dbReference type="ARBA" id="ARBA00023242"/>
    </source>
</evidence>
<evidence type="ECO:0000259" key="10">
    <source>
        <dbReference type="PROSITE" id="PS50199"/>
    </source>
</evidence>
<dbReference type="SUPFAM" id="SSF52833">
    <property type="entry name" value="Thioredoxin-like"/>
    <property type="match status" value="1"/>
</dbReference>
<evidence type="ECO:0000256" key="9">
    <source>
        <dbReference type="PROSITE-ProRule" id="PRU00322"/>
    </source>
</evidence>